<dbReference type="SUPFAM" id="SSF53613">
    <property type="entry name" value="Ribokinase-like"/>
    <property type="match status" value="1"/>
</dbReference>
<reference evidence="4" key="1">
    <citation type="journal article" date="2014" name="Front. Microbiol.">
        <title>High frequency of phylogenetically diverse reductive dehalogenase-homologous genes in deep subseafloor sedimentary metagenomes.</title>
        <authorList>
            <person name="Kawai M."/>
            <person name="Futagami T."/>
            <person name="Toyoda A."/>
            <person name="Takaki Y."/>
            <person name="Nishi S."/>
            <person name="Hori S."/>
            <person name="Arai W."/>
            <person name="Tsubouchi T."/>
            <person name="Morono Y."/>
            <person name="Uchiyama I."/>
            <person name="Ito T."/>
            <person name="Fujiyama A."/>
            <person name="Inagaki F."/>
            <person name="Takami H."/>
        </authorList>
    </citation>
    <scope>NUCLEOTIDE SEQUENCE</scope>
    <source>
        <strain evidence="4">Expedition CK06-06</strain>
    </source>
</reference>
<evidence type="ECO:0000256" key="1">
    <source>
        <dbReference type="ARBA" id="ARBA00022679"/>
    </source>
</evidence>
<dbReference type="GO" id="GO:0005829">
    <property type="term" value="C:cytosol"/>
    <property type="evidence" value="ECO:0007669"/>
    <property type="project" value="TreeGrafter"/>
</dbReference>
<name>X1VJE0_9ZZZZ</name>
<dbReference type="PANTHER" id="PTHR46969">
    <property type="entry name" value="BIFUNCTIONAL PROTEIN HLDE"/>
    <property type="match status" value="1"/>
</dbReference>
<protein>
    <recommendedName>
        <fullName evidence="3">Carbohydrate kinase PfkB domain-containing protein</fullName>
    </recommendedName>
</protein>
<feature type="non-terminal residue" evidence="4">
    <location>
        <position position="166"/>
    </location>
</feature>
<sequence length="166" mass="18912">MDLTDLQKIGYLDFKNIKIAVVGDCMLDIYHYGTVDRISPEAPVPIFTAKNTEPEYRLGGACNTALNLAKLGVQTSLFGFKGKDINASYIETYLSENNIDSHLFTLSDFPTITKNRYFSKNQQIIRIDQEDTNGILYNKEQQDKLIKGILNRDDYFHVIIISDYGK</sequence>
<dbReference type="GO" id="GO:0033785">
    <property type="term" value="F:heptose 7-phosphate kinase activity"/>
    <property type="evidence" value="ECO:0007669"/>
    <property type="project" value="TreeGrafter"/>
</dbReference>
<proteinExistence type="predicted"/>
<dbReference type="InterPro" id="IPR011611">
    <property type="entry name" value="PfkB_dom"/>
</dbReference>
<dbReference type="Gene3D" id="3.40.1190.20">
    <property type="match status" value="1"/>
</dbReference>
<dbReference type="EMBL" id="BARW01030621">
    <property type="protein sequence ID" value="GAJ07925.1"/>
    <property type="molecule type" value="Genomic_DNA"/>
</dbReference>
<dbReference type="InterPro" id="IPR002173">
    <property type="entry name" value="Carboh/pur_kinase_PfkB_CS"/>
</dbReference>
<keyword evidence="2" id="KW-0418">Kinase</keyword>
<dbReference type="PANTHER" id="PTHR46969:SF1">
    <property type="entry name" value="BIFUNCTIONAL PROTEIN HLDE"/>
    <property type="match status" value="1"/>
</dbReference>
<accession>X1VJE0</accession>
<gene>
    <name evidence="4" type="ORF">S12H4_48912</name>
</gene>
<evidence type="ECO:0000313" key="4">
    <source>
        <dbReference type="EMBL" id="GAJ07925.1"/>
    </source>
</evidence>
<organism evidence="4">
    <name type="scientific">marine sediment metagenome</name>
    <dbReference type="NCBI Taxonomy" id="412755"/>
    <lineage>
        <taxon>unclassified sequences</taxon>
        <taxon>metagenomes</taxon>
        <taxon>ecological metagenomes</taxon>
    </lineage>
</organism>
<keyword evidence="1" id="KW-0808">Transferase</keyword>
<dbReference type="InterPro" id="IPR029056">
    <property type="entry name" value="Ribokinase-like"/>
</dbReference>
<evidence type="ECO:0000256" key="2">
    <source>
        <dbReference type="ARBA" id="ARBA00022777"/>
    </source>
</evidence>
<dbReference type="GO" id="GO:0033786">
    <property type="term" value="F:heptose-1-phosphate adenylyltransferase activity"/>
    <property type="evidence" value="ECO:0007669"/>
    <property type="project" value="TreeGrafter"/>
</dbReference>
<evidence type="ECO:0000259" key="3">
    <source>
        <dbReference type="Pfam" id="PF00294"/>
    </source>
</evidence>
<dbReference type="Pfam" id="PF00294">
    <property type="entry name" value="PfkB"/>
    <property type="match status" value="1"/>
</dbReference>
<dbReference type="PROSITE" id="PS00583">
    <property type="entry name" value="PFKB_KINASES_1"/>
    <property type="match status" value="1"/>
</dbReference>
<dbReference type="AlphaFoldDB" id="X1VJE0"/>
<comment type="caution">
    <text evidence="4">The sequence shown here is derived from an EMBL/GenBank/DDBJ whole genome shotgun (WGS) entry which is preliminary data.</text>
</comment>
<feature type="domain" description="Carbohydrate kinase PfkB" evidence="3">
    <location>
        <begin position="18"/>
        <end position="133"/>
    </location>
</feature>